<evidence type="ECO:0008006" key="5">
    <source>
        <dbReference type="Google" id="ProtNLM"/>
    </source>
</evidence>
<feature type="region of interest" description="Disordered" evidence="1">
    <location>
        <begin position="709"/>
        <end position="776"/>
    </location>
</feature>
<evidence type="ECO:0000313" key="4">
    <source>
        <dbReference type="Proteomes" id="UP000265703"/>
    </source>
</evidence>
<name>A0A397SJ12_9GLOM</name>
<evidence type="ECO:0000256" key="1">
    <source>
        <dbReference type="SAM" id="MobiDB-lite"/>
    </source>
</evidence>
<dbReference type="STRING" id="658196.A0A397SJ12"/>
<accession>A0A397SJ12</accession>
<keyword evidence="2" id="KW-0812">Transmembrane</keyword>
<reference evidence="3 4" key="1">
    <citation type="submission" date="2018-06" db="EMBL/GenBank/DDBJ databases">
        <title>Comparative genomics reveals the genomic features of Rhizophagus irregularis, R. cerebriforme, R. diaphanum and Gigaspora rosea, and their symbiotic lifestyle signature.</title>
        <authorList>
            <person name="Morin E."/>
            <person name="San Clemente H."/>
            <person name="Chen E.C.H."/>
            <person name="De La Providencia I."/>
            <person name="Hainaut M."/>
            <person name="Kuo A."/>
            <person name="Kohler A."/>
            <person name="Murat C."/>
            <person name="Tang N."/>
            <person name="Roy S."/>
            <person name="Loubradou J."/>
            <person name="Henrissat B."/>
            <person name="Grigoriev I.V."/>
            <person name="Corradi N."/>
            <person name="Roux C."/>
            <person name="Martin F.M."/>
        </authorList>
    </citation>
    <scope>NUCLEOTIDE SEQUENCE [LARGE SCALE GENOMIC DNA]</scope>
    <source>
        <strain evidence="3 4">DAOM 227022</strain>
    </source>
</reference>
<proteinExistence type="predicted"/>
<feature type="transmembrane region" description="Helical" evidence="2">
    <location>
        <begin position="1209"/>
        <end position="1231"/>
    </location>
</feature>
<dbReference type="OrthoDB" id="2324611at2759"/>
<gene>
    <name evidence="3" type="ORF">C1645_829709</name>
</gene>
<feature type="compositionally biased region" description="Low complexity" evidence="1">
    <location>
        <begin position="152"/>
        <end position="163"/>
    </location>
</feature>
<feature type="region of interest" description="Disordered" evidence="1">
    <location>
        <begin position="151"/>
        <end position="170"/>
    </location>
</feature>
<evidence type="ECO:0000313" key="3">
    <source>
        <dbReference type="EMBL" id="RIA86143.1"/>
    </source>
</evidence>
<feature type="compositionally biased region" description="Basic and acidic residues" evidence="1">
    <location>
        <begin position="7"/>
        <end position="18"/>
    </location>
</feature>
<feature type="transmembrane region" description="Helical" evidence="2">
    <location>
        <begin position="1179"/>
        <end position="1197"/>
    </location>
</feature>
<feature type="transmembrane region" description="Helical" evidence="2">
    <location>
        <begin position="1291"/>
        <end position="1312"/>
    </location>
</feature>
<protein>
    <recommendedName>
        <fullName evidence="5">Ion transport domain-containing protein</fullName>
    </recommendedName>
</protein>
<dbReference type="Proteomes" id="UP000265703">
    <property type="component" value="Unassembled WGS sequence"/>
</dbReference>
<sequence length="1569" mass="186726">MSSSNPIEKDDIKNENKNPKNIFGQFTPFTHLFNTSNKSEDSSSNDLVFEDTTNKKEDYQIAICQNGKFAVTFDTANLRIKILKNTDYRQFEEEKNKKKVNSNESDEINKTIAYFKINDDFSIEGFYKKDYLPLPFNETQRQKLAQEDVINIDDNNGDNSSSGKAKDEGNTLNKDKKFRWSFDISNMQHENENKYFIFVAISHIDVDKNMKGNKKQNKNDKKLLKKFKKEYETIAKVRYHEKKINVKENICVAINMPEFKLDKPEKGTVIYRIELEKNKNEYILEKVVCYFREVSGICKFVEGESANEKVSTMKKKKGSKSTLRRFIVLNFCGIHNFDSFNFKMKKKFYYPKIVERELDYLETNCMDLLLSCIYNNYFLVEYYKNNVQLLEVYNLAKMKIETTIRRVETKDKHIRQYNNNTFSISKQKLQFVFTRGLRSIKMYFMENGLEVASKKFDKIYKIDKTDEMCKIEKIHLLEFIESDERLLIIGSDSEDQNKNLKLLVWDMYNTGKVEKAIKLDNFITLENLTTCLARTSGNILQIDNTGKVTSILKKVDKLKRKETTDNLRKHTHELQIGENYIYYDDESNKTFKSIVDKVPKEPWVTDKYERHFYCLHQDKKETLQLTVGRSTVQIWHQIHSDPDDETKKKENLPNKGEPFLEYIWTNGIPVNQEREKTRLRIKEFKHGGSNNILNDFYLEVYWYERSENVNGEGKKDEEREDEGKYDEEEREDEGKEDEEEREDEGKEGEEEREDEGKEGEEEREDEGKEDENDEIVKMEIMERKTKIIRRKDIGDKVNAIRHACKALEHLNKRTKYFVNYVKKHRYEEMVAYINHIIWRFIIYKPDEYRLLDVRHNVMKNLILGDCDHLIKFILFGDDEENNKNCNSDQFITKHIPRSMLWKKNRKFVKDDDLKPFERDDDESNERDKIIPSNDMELAIYHCKGRELKDTIIVAYLLEYYSRRAIDHAGWMITVSKALPLLFKYDYDDYIRKLFRKECFAKQDHFSAQDPYEIIPEEHLMKYNRDTKFRAFRPIVKLNSNKMKWSKWIYNLKSNLHQFICYIIKSSKFLEDFVNDFGKPPLALRVVPLPEFTISNIPKEKEKYDFIKWIKNIFWFIFIPRWYKIGWDEKNKLSPFSRVVMCENNDDMYDNPATEAIIDFLSWTYLIQKNTSENLNFRNFLVTSVIIFYYLAIYILATEFIQLCFHTRRYFVVYNLFDVLSVVIPVVVMSLILKDFQFSNSFGSVETADTGLVVGISLSIFVIWIEAILYLRLISSNYKLYEFYYLKKLPIINNYFSLLVVIIAFAHTMFFLLKDTDIIPTKDTTFHGVATNSLTNQELNITMQTDFDPKSRTDNPFSSFPTAIMAAYFWLNGNFVQRDEFDFWAVEVFSLIASVLLVTILQNLLIAFMGGVYEEAATKGRQALLRFRANQIANYEALHHIHFWPHEPDPKYIYYIGQSKNFEEWYKNRKNDQGVIYKDFEEKSTFTRNIFKESDYDKFSIWKYEEDTKVEIEKIKNMKNVVNVTIEYLINNLKQQKHVSEKIDNIEAIEKEINYNIESIEKKIKEIENM</sequence>
<evidence type="ECO:0000256" key="2">
    <source>
        <dbReference type="SAM" id="Phobius"/>
    </source>
</evidence>
<feature type="compositionally biased region" description="Acidic residues" evidence="1">
    <location>
        <begin position="718"/>
        <end position="773"/>
    </location>
</feature>
<keyword evidence="2" id="KW-0472">Membrane</keyword>
<comment type="caution">
    <text evidence="3">The sequence shown here is derived from an EMBL/GenBank/DDBJ whole genome shotgun (WGS) entry which is preliminary data.</text>
</comment>
<feature type="region of interest" description="Disordered" evidence="1">
    <location>
        <begin position="1"/>
        <end position="21"/>
    </location>
</feature>
<feature type="transmembrane region" description="Helical" evidence="2">
    <location>
        <begin position="1356"/>
        <end position="1375"/>
    </location>
</feature>
<feature type="transmembrane region" description="Helical" evidence="2">
    <location>
        <begin position="1387"/>
        <end position="1412"/>
    </location>
</feature>
<feature type="transmembrane region" description="Helical" evidence="2">
    <location>
        <begin position="1251"/>
        <end position="1270"/>
    </location>
</feature>
<keyword evidence="2" id="KW-1133">Transmembrane helix</keyword>
<organism evidence="3 4">
    <name type="scientific">Glomus cerebriforme</name>
    <dbReference type="NCBI Taxonomy" id="658196"/>
    <lineage>
        <taxon>Eukaryota</taxon>
        <taxon>Fungi</taxon>
        <taxon>Fungi incertae sedis</taxon>
        <taxon>Mucoromycota</taxon>
        <taxon>Glomeromycotina</taxon>
        <taxon>Glomeromycetes</taxon>
        <taxon>Glomerales</taxon>
        <taxon>Glomeraceae</taxon>
        <taxon>Glomus</taxon>
    </lineage>
</organism>
<keyword evidence="4" id="KW-1185">Reference proteome</keyword>
<dbReference type="EMBL" id="QKYT01000380">
    <property type="protein sequence ID" value="RIA86143.1"/>
    <property type="molecule type" value="Genomic_DNA"/>
</dbReference>